<keyword evidence="9 18" id="KW-0630">Potassium</keyword>
<dbReference type="PROSITE" id="PS51385">
    <property type="entry name" value="YJEF_N"/>
    <property type="match status" value="1"/>
</dbReference>
<dbReference type="PANTHER" id="PTHR12592">
    <property type="entry name" value="ATP-DEPENDENT (S)-NAD(P)H-HYDRATE DEHYDRATASE FAMILY MEMBER"/>
    <property type="match status" value="1"/>
</dbReference>
<dbReference type="GO" id="GO:0005524">
    <property type="term" value="F:ATP binding"/>
    <property type="evidence" value="ECO:0007669"/>
    <property type="project" value="UniProtKB-UniRule"/>
</dbReference>
<feature type="domain" description="YjeF N-terminal" evidence="20">
    <location>
        <begin position="13"/>
        <end position="211"/>
    </location>
</feature>
<dbReference type="GO" id="GO:0052856">
    <property type="term" value="F:NAD(P)HX epimerase activity"/>
    <property type="evidence" value="ECO:0007669"/>
    <property type="project" value="UniProtKB-EC"/>
</dbReference>
<dbReference type="eggNOG" id="COG0063">
    <property type="taxonomic scope" value="Bacteria"/>
</dbReference>
<dbReference type="InterPro" id="IPR030677">
    <property type="entry name" value="Nnr"/>
</dbReference>
<evidence type="ECO:0000256" key="5">
    <source>
        <dbReference type="ARBA" id="ARBA00022723"/>
    </source>
</evidence>
<keyword evidence="6 17" id="KW-0547">Nucleotide-binding</keyword>
<keyword evidence="23" id="KW-1185">Reference proteome</keyword>
<comment type="catalytic activity">
    <reaction evidence="1 18">
        <text>(6R)-NADHX = (6S)-NADHX</text>
        <dbReference type="Rhea" id="RHEA:32215"/>
        <dbReference type="ChEBI" id="CHEBI:64074"/>
        <dbReference type="ChEBI" id="CHEBI:64075"/>
        <dbReference type="EC" id="5.1.99.6"/>
    </reaction>
</comment>
<dbReference type="PROSITE" id="PS51383">
    <property type="entry name" value="YJEF_C_3"/>
    <property type="match status" value="1"/>
</dbReference>
<feature type="binding site" evidence="17">
    <location>
        <position position="270"/>
    </location>
    <ligand>
        <name>(6S)-NADPHX</name>
        <dbReference type="ChEBI" id="CHEBI:64076"/>
    </ligand>
</feature>
<comment type="catalytic activity">
    <reaction evidence="2 18">
        <text>(6R)-NADPHX = (6S)-NADPHX</text>
        <dbReference type="Rhea" id="RHEA:32227"/>
        <dbReference type="ChEBI" id="CHEBI:64076"/>
        <dbReference type="ChEBI" id="CHEBI:64077"/>
        <dbReference type="EC" id="5.1.99.6"/>
    </reaction>
</comment>
<evidence type="ECO:0000256" key="10">
    <source>
        <dbReference type="ARBA" id="ARBA00023027"/>
    </source>
</evidence>
<evidence type="ECO:0000256" key="2">
    <source>
        <dbReference type="ARBA" id="ARBA00000909"/>
    </source>
</evidence>
<comment type="caution">
    <text evidence="21">The sequence shown here is derived from an EMBL/GenBank/DDBJ whole genome shotgun (WGS) entry which is preliminary data.</text>
</comment>
<sequence length="512" mass="50999">MVDTAPLYPAAQIRAAEEPLLGAQREPDELMRAAAHAVAEQAARLLDGPGAVLLLAGSGGNGGDALYAGAELAAEGRRVDALLVGSGVHERARDALLAAGGRVLDDAPEAGGYALAIDGIAGLGGRPALKEPAARAVAAVDAAGVPILAVDVPSGVAADTGEAGASKGGQPGHVTAAATVTFGGLRRAHALSAACGKVALRDISLPCRARGLAGELAAAATGKEARLVRVVEGDRIALRGVDDLEPGEGDDKYSGGVVGVLAGSERYPGAGVLAAAGAVRATPAMVRVVGGAAGRVLDRFPEAVWSPTLEETGRVQAFVVGPGRGTGDEARAELAALLERPEPLVADADALTVLASSPELLAAAAKRQAPLVITPHAGEFRRLADALDEEVPDPEADRIGAAETMATALGCVVLLKGARTVVAGGGETTIIEAGHGWAATPGSGDVLSGILGAWAARPVIDGIDRDREPGRALHRAAVTAAAVHQRAAWLAATTPTRGVATALDIAGFAGRG</sequence>
<keyword evidence="12 17" id="KW-0456">Lyase</keyword>
<comment type="function">
    <text evidence="14 18">Bifunctional enzyme that catalyzes the epimerization of the S- and R-forms of NAD(P)HX and the dehydration of the S-form of NAD(P)HX at the expense of ADP, which is converted to AMP. This allows the repair of both epimers of NAD(P)HX, a damaged form of NAD(P)H that is a result of enzymatic or heat-dependent hydration.</text>
</comment>
<keyword evidence="7 17" id="KW-0067">ATP-binding</keyword>
<comment type="similarity">
    <text evidence="4 18">In the C-terminal section; belongs to the NnrD/CARKD family.</text>
</comment>
<dbReference type="PATRIC" id="fig|883169.3.peg.1763"/>
<evidence type="ECO:0000259" key="20">
    <source>
        <dbReference type="PROSITE" id="PS51385"/>
    </source>
</evidence>
<evidence type="ECO:0000256" key="11">
    <source>
        <dbReference type="ARBA" id="ARBA00023235"/>
    </source>
</evidence>
<evidence type="ECO:0000256" key="14">
    <source>
        <dbReference type="ARBA" id="ARBA00025153"/>
    </source>
</evidence>
<name>I7LCG2_9CORY</name>
<evidence type="ECO:0000256" key="1">
    <source>
        <dbReference type="ARBA" id="ARBA00000013"/>
    </source>
</evidence>
<comment type="similarity">
    <text evidence="17">Belongs to the NnrD/CARKD family.</text>
</comment>
<dbReference type="EC" id="4.2.1.136" evidence="17"/>
<comment type="subunit">
    <text evidence="17">Homotetramer.</text>
</comment>
<dbReference type="GO" id="GO:0046496">
    <property type="term" value="P:nicotinamide nucleotide metabolic process"/>
    <property type="evidence" value="ECO:0007669"/>
    <property type="project" value="UniProtKB-UniRule"/>
</dbReference>
<evidence type="ECO:0000256" key="9">
    <source>
        <dbReference type="ARBA" id="ARBA00022958"/>
    </source>
</evidence>
<keyword evidence="10 17" id="KW-0520">NAD</keyword>
<dbReference type="RefSeq" id="WP_004601713.1">
    <property type="nucleotide sequence ID" value="NZ_HF541868.1"/>
</dbReference>
<dbReference type="STRING" id="29321.AAV33_02785"/>
<dbReference type="HAMAP" id="MF_01965">
    <property type="entry name" value="NADHX_dehydratase"/>
    <property type="match status" value="1"/>
</dbReference>
<proteinExistence type="inferred from homology"/>
<evidence type="ECO:0000313" key="22">
    <source>
        <dbReference type="EMBL" id="EJZ81245.1"/>
    </source>
</evidence>
<dbReference type="GO" id="GO:0110051">
    <property type="term" value="P:metabolite repair"/>
    <property type="evidence" value="ECO:0007669"/>
    <property type="project" value="TreeGrafter"/>
</dbReference>
<evidence type="ECO:0000256" key="12">
    <source>
        <dbReference type="ARBA" id="ARBA00023239"/>
    </source>
</evidence>
<evidence type="ECO:0000256" key="4">
    <source>
        <dbReference type="ARBA" id="ARBA00009524"/>
    </source>
</evidence>
<evidence type="ECO:0000256" key="3">
    <source>
        <dbReference type="ARBA" id="ARBA00006001"/>
    </source>
</evidence>
<dbReference type="InterPro" id="IPR029056">
    <property type="entry name" value="Ribokinase-like"/>
</dbReference>
<keyword evidence="8 17" id="KW-0521">NADP</keyword>
<keyword evidence="11 18" id="KW-0413">Isomerase</keyword>
<evidence type="ECO:0000256" key="6">
    <source>
        <dbReference type="ARBA" id="ARBA00022741"/>
    </source>
</evidence>
<feature type="domain" description="YjeF C-terminal" evidence="19">
    <location>
        <begin position="235"/>
        <end position="512"/>
    </location>
</feature>
<comment type="catalytic activity">
    <reaction evidence="16 17 18">
        <text>(6S)-NADPHX + ADP = AMP + phosphate + NADPH + H(+)</text>
        <dbReference type="Rhea" id="RHEA:32235"/>
        <dbReference type="ChEBI" id="CHEBI:15378"/>
        <dbReference type="ChEBI" id="CHEBI:43474"/>
        <dbReference type="ChEBI" id="CHEBI:57783"/>
        <dbReference type="ChEBI" id="CHEBI:64076"/>
        <dbReference type="ChEBI" id="CHEBI:456215"/>
        <dbReference type="ChEBI" id="CHEBI:456216"/>
        <dbReference type="EC" id="4.2.1.136"/>
    </reaction>
</comment>
<organism evidence="21 24">
    <name type="scientific">Corynebacterium otitidis ATCC 51513</name>
    <dbReference type="NCBI Taxonomy" id="883169"/>
    <lineage>
        <taxon>Bacteria</taxon>
        <taxon>Bacillati</taxon>
        <taxon>Actinomycetota</taxon>
        <taxon>Actinomycetes</taxon>
        <taxon>Mycobacteriales</taxon>
        <taxon>Corynebacteriaceae</taxon>
        <taxon>Corynebacterium</taxon>
    </lineage>
</organism>
<dbReference type="Proteomes" id="UP000006078">
    <property type="component" value="Unassembled WGS sequence"/>
</dbReference>
<evidence type="ECO:0000259" key="19">
    <source>
        <dbReference type="PROSITE" id="PS51383"/>
    </source>
</evidence>
<keyword evidence="13" id="KW-0511">Multifunctional enzyme</keyword>
<protein>
    <recommendedName>
        <fullName evidence="17">ADP-dependent (S)-NAD(P)H-hydrate dehydratase</fullName>
        <ecNumber evidence="17">4.2.1.136</ecNumber>
    </recommendedName>
    <alternativeName>
        <fullName evidence="17">ADP-dependent NAD(P)HX dehydratase</fullName>
    </alternativeName>
</protein>
<comment type="function">
    <text evidence="17">Catalyzes the dehydration of the S-form of NAD(P)HX at the expense of ADP, which is converted to AMP. Together with NAD(P)HX epimerase, which catalyzes the epimerization of the S- and R-forms, the enzyme allows the repair of both epimers of NAD(P)HX, a damaged form of NAD(P)H that is a result of enzymatic or heat-dependent hydration.</text>
</comment>
<dbReference type="Proteomes" id="UP000011016">
    <property type="component" value="Unassembled WGS sequence"/>
</dbReference>
<dbReference type="EMBL" id="AHAE01000085">
    <property type="protein sequence ID" value="EJZ81245.1"/>
    <property type="molecule type" value="Genomic_DNA"/>
</dbReference>
<evidence type="ECO:0000256" key="18">
    <source>
        <dbReference type="PIRNR" id="PIRNR017184"/>
    </source>
</evidence>
<evidence type="ECO:0000256" key="8">
    <source>
        <dbReference type="ARBA" id="ARBA00022857"/>
    </source>
</evidence>
<evidence type="ECO:0000256" key="13">
    <source>
        <dbReference type="ARBA" id="ARBA00023268"/>
    </source>
</evidence>
<dbReference type="InterPro" id="IPR004443">
    <property type="entry name" value="YjeF_N_dom"/>
</dbReference>
<dbReference type="HOGENOM" id="CLU_024853_4_0_11"/>
<evidence type="ECO:0000256" key="17">
    <source>
        <dbReference type="HAMAP-Rule" id="MF_01965"/>
    </source>
</evidence>
<accession>I7LCG2</accession>
<evidence type="ECO:0000256" key="16">
    <source>
        <dbReference type="ARBA" id="ARBA00049209"/>
    </source>
</evidence>
<dbReference type="SUPFAM" id="SSF64153">
    <property type="entry name" value="YjeF N-terminal domain-like"/>
    <property type="match status" value="1"/>
</dbReference>
<dbReference type="Pfam" id="PF03853">
    <property type="entry name" value="YjeF_N"/>
    <property type="match status" value="1"/>
</dbReference>
<dbReference type="AlphaFoldDB" id="I7LCG2"/>
<evidence type="ECO:0000313" key="24">
    <source>
        <dbReference type="Proteomes" id="UP000011016"/>
    </source>
</evidence>
<comment type="catalytic activity">
    <reaction evidence="15 17 18">
        <text>(6S)-NADHX + ADP = AMP + phosphate + NADH + H(+)</text>
        <dbReference type="Rhea" id="RHEA:32223"/>
        <dbReference type="ChEBI" id="CHEBI:15378"/>
        <dbReference type="ChEBI" id="CHEBI:43474"/>
        <dbReference type="ChEBI" id="CHEBI:57945"/>
        <dbReference type="ChEBI" id="CHEBI:64074"/>
        <dbReference type="ChEBI" id="CHEBI:456215"/>
        <dbReference type="ChEBI" id="CHEBI:456216"/>
        <dbReference type="EC" id="4.2.1.136"/>
    </reaction>
</comment>
<dbReference type="PANTHER" id="PTHR12592:SF0">
    <property type="entry name" value="ATP-DEPENDENT (S)-NAD(P)H-HYDRATE DEHYDRATASE"/>
    <property type="match status" value="1"/>
</dbReference>
<feature type="binding site" evidence="17">
    <location>
        <position position="323"/>
    </location>
    <ligand>
        <name>(6S)-NADPHX</name>
        <dbReference type="ChEBI" id="CHEBI:64076"/>
    </ligand>
</feature>
<dbReference type="InterPro" id="IPR036652">
    <property type="entry name" value="YjeF_N_dom_sf"/>
</dbReference>
<dbReference type="PIRSF" id="PIRSF017184">
    <property type="entry name" value="Nnr"/>
    <property type="match status" value="1"/>
</dbReference>
<comment type="similarity">
    <text evidence="3 18">In the N-terminal section; belongs to the NnrE/AIBP family.</text>
</comment>
<dbReference type="EMBL" id="CAJZ01000175">
    <property type="protein sequence ID" value="CCI83934.1"/>
    <property type="molecule type" value="Genomic_DNA"/>
</dbReference>
<dbReference type="Pfam" id="PF01256">
    <property type="entry name" value="Carb_kinase"/>
    <property type="match status" value="1"/>
</dbReference>
<reference evidence="22 23" key="2">
    <citation type="submission" date="2012-08" db="EMBL/GenBank/DDBJ databases">
        <title>The Genome Sequence of Turicella otitidis ATCC 51513.</title>
        <authorList>
            <consortium name="The Broad Institute Genome Sequencing Platform"/>
            <person name="Earl A."/>
            <person name="Ward D."/>
            <person name="Feldgarden M."/>
            <person name="Gevers D."/>
            <person name="Huys G."/>
            <person name="Walker B."/>
            <person name="Young S.K."/>
            <person name="Zeng Q."/>
            <person name="Gargeya S."/>
            <person name="Fitzgerald M."/>
            <person name="Haas B."/>
            <person name="Abouelleil A."/>
            <person name="Alvarado L."/>
            <person name="Arachchi H.M."/>
            <person name="Berlin A.M."/>
            <person name="Chapman S.B."/>
            <person name="Goldberg J."/>
            <person name="Griggs A."/>
            <person name="Gujja S."/>
            <person name="Hansen M."/>
            <person name="Howarth C."/>
            <person name="Imamovic A."/>
            <person name="Larimer J."/>
            <person name="McCowen C."/>
            <person name="Montmayeur A."/>
            <person name="Murphy C."/>
            <person name="Neiman D."/>
            <person name="Pearson M."/>
            <person name="Priest M."/>
            <person name="Roberts A."/>
            <person name="Saif S."/>
            <person name="Shea T."/>
            <person name="Sisk P."/>
            <person name="Sykes S."/>
            <person name="Wortman J."/>
            <person name="Nusbaum C."/>
            <person name="Birren B."/>
        </authorList>
    </citation>
    <scope>NUCLEOTIDE SEQUENCE [LARGE SCALE GENOMIC DNA]</scope>
    <source>
        <strain evidence="22 23">ATCC 51513</strain>
    </source>
</reference>
<feature type="binding site" evidence="17">
    <location>
        <position position="444"/>
    </location>
    <ligand>
        <name>AMP</name>
        <dbReference type="ChEBI" id="CHEBI:456215"/>
    </ligand>
</feature>
<dbReference type="SUPFAM" id="SSF53613">
    <property type="entry name" value="Ribokinase-like"/>
    <property type="match status" value="1"/>
</dbReference>
<dbReference type="Gene3D" id="3.40.1190.20">
    <property type="match status" value="1"/>
</dbReference>
<comment type="cofactor">
    <cofactor evidence="18">
        <name>K(+)</name>
        <dbReference type="ChEBI" id="CHEBI:29103"/>
    </cofactor>
    <text evidence="18">Binds 1 potassium ion per subunit.</text>
</comment>
<dbReference type="GO" id="GO:0046872">
    <property type="term" value="F:metal ion binding"/>
    <property type="evidence" value="ECO:0007669"/>
    <property type="project" value="UniProtKB-UniRule"/>
</dbReference>
<dbReference type="GO" id="GO:0052855">
    <property type="term" value="F:ADP-dependent NAD(P)H-hydrate dehydratase activity"/>
    <property type="evidence" value="ECO:0007669"/>
    <property type="project" value="UniProtKB-UniRule"/>
</dbReference>
<feature type="binding site" evidence="17">
    <location>
        <begin position="416"/>
        <end position="420"/>
    </location>
    <ligand>
        <name>AMP</name>
        <dbReference type="ChEBI" id="CHEBI:456215"/>
    </ligand>
</feature>
<gene>
    <name evidence="17" type="primary">nnrD</name>
    <name evidence="21" type="ORF">BN46_1209</name>
    <name evidence="22" type="ORF">HMPREF9719_01823</name>
</gene>
<dbReference type="OrthoDB" id="9806925at2"/>
<evidence type="ECO:0000256" key="7">
    <source>
        <dbReference type="ARBA" id="ARBA00022840"/>
    </source>
</evidence>
<feature type="binding site" evidence="17">
    <location>
        <position position="376"/>
    </location>
    <ligand>
        <name>(6S)-NADPHX</name>
        <dbReference type="ChEBI" id="CHEBI:64076"/>
    </ligand>
</feature>
<evidence type="ECO:0000256" key="15">
    <source>
        <dbReference type="ARBA" id="ARBA00048238"/>
    </source>
</evidence>
<evidence type="ECO:0000313" key="21">
    <source>
        <dbReference type="EMBL" id="CCI83934.1"/>
    </source>
</evidence>
<feature type="binding site" evidence="17">
    <location>
        <position position="445"/>
    </location>
    <ligand>
        <name>(6S)-NADPHX</name>
        <dbReference type="ChEBI" id="CHEBI:64076"/>
    </ligand>
</feature>
<reference evidence="21 24" key="1">
    <citation type="journal article" date="2012" name="J. Bacteriol.">
        <title>Draft Genome Sequence of Turicella otitidis ATCC 51513, Isolated from Middle Ear Fluid from a Child with Otitis Media.</title>
        <authorList>
            <person name="Brinkrolf K."/>
            <person name="Schneider J."/>
            <person name="Knecht M."/>
            <person name="Ruckert C."/>
            <person name="Tauch A."/>
        </authorList>
    </citation>
    <scope>NUCLEOTIDE SEQUENCE [LARGE SCALE GENOMIC DNA]</scope>
    <source>
        <strain evidence="21 24">ATCC 51513</strain>
    </source>
</reference>
<evidence type="ECO:0000313" key="23">
    <source>
        <dbReference type="Proteomes" id="UP000006078"/>
    </source>
</evidence>
<keyword evidence="5 18" id="KW-0479">Metal-binding</keyword>
<dbReference type="CDD" id="cd01171">
    <property type="entry name" value="YXKO-related"/>
    <property type="match status" value="1"/>
</dbReference>
<dbReference type="InterPro" id="IPR000631">
    <property type="entry name" value="CARKD"/>
</dbReference>
<comment type="cofactor">
    <cofactor evidence="17">
        <name>Mg(2+)</name>
        <dbReference type="ChEBI" id="CHEBI:18420"/>
    </cofactor>
</comment>
<dbReference type="Gene3D" id="3.40.50.10260">
    <property type="entry name" value="YjeF N-terminal domain"/>
    <property type="match status" value="1"/>
</dbReference>
<dbReference type="eggNOG" id="COG0062">
    <property type="taxonomic scope" value="Bacteria"/>
</dbReference>